<comment type="caution">
    <text evidence="1">The sequence shown here is derived from an EMBL/GenBank/DDBJ whole genome shotgun (WGS) entry which is preliminary data.</text>
</comment>
<protein>
    <recommendedName>
        <fullName evidence="2">Bro-N domain-containing protein</fullName>
    </recommendedName>
</protein>
<dbReference type="EMBL" id="LAZR01008834">
    <property type="protein sequence ID" value="KKM76287.1"/>
    <property type="molecule type" value="Genomic_DNA"/>
</dbReference>
<evidence type="ECO:0000313" key="1">
    <source>
        <dbReference type="EMBL" id="KKM76287.1"/>
    </source>
</evidence>
<dbReference type="PANTHER" id="PTHR35810:SF1">
    <property type="entry name" value="CYTOPLASMIC PROTEIN"/>
    <property type="match status" value="1"/>
</dbReference>
<reference evidence="1" key="1">
    <citation type="journal article" date="2015" name="Nature">
        <title>Complex archaea that bridge the gap between prokaryotes and eukaryotes.</title>
        <authorList>
            <person name="Spang A."/>
            <person name="Saw J.H."/>
            <person name="Jorgensen S.L."/>
            <person name="Zaremba-Niedzwiedzka K."/>
            <person name="Martijn J."/>
            <person name="Lind A.E."/>
            <person name="van Eijk R."/>
            <person name="Schleper C."/>
            <person name="Guy L."/>
            <person name="Ettema T.J."/>
        </authorList>
    </citation>
    <scope>NUCLEOTIDE SEQUENCE</scope>
</reference>
<dbReference type="AlphaFoldDB" id="A0A0F9N468"/>
<gene>
    <name evidence="1" type="ORF">LCGC14_1381620</name>
</gene>
<sequence>MYYENLPSKSQILFYQTEDGNQRIEVRLERGTVWLSQKLIAELFGIGINTVNYHIQEIYKSNELKPEATIRKYRIVQKEGNRKVTRSIEF</sequence>
<evidence type="ECO:0008006" key="2">
    <source>
        <dbReference type="Google" id="ProtNLM"/>
    </source>
</evidence>
<name>A0A0F9N468_9ZZZZ</name>
<organism evidence="1">
    <name type="scientific">marine sediment metagenome</name>
    <dbReference type="NCBI Taxonomy" id="412755"/>
    <lineage>
        <taxon>unclassified sequences</taxon>
        <taxon>metagenomes</taxon>
        <taxon>ecological metagenomes</taxon>
    </lineage>
</organism>
<accession>A0A0F9N468</accession>
<dbReference type="PANTHER" id="PTHR35810">
    <property type="entry name" value="CYTOPLASMIC PROTEIN-RELATED"/>
    <property type="match status" value="1"/>
</dbReference>
<proteinExistence type="predicted"/>